<evidence type="ECO:0000256" key="1">
    <source>
        <dbReference type="ARBA" id="ARBA00004651"/>
    </source>
</evidence>
<keyword evidence="5" id="KW-0297">G-protein coupled receptor</keyword>
<keyword evidence="6 11" id="KW-0472">Membrane</keyword>
<evidence type="ECO:0000256" key="3">
    <source>
        <dbReference type="ARBA" id="ARBA00022692"/>
    </source>
</evidence>
<dbReference type="SMART" id="SM01381">
    <property type="entry name" value="7TM_GPCR_Srsx"/>
    <property type="match status" value="1"/>
</dbReference>
<evidence type="ECO:0000256" key="6">
    <source>
        <dbReference type="ARBA" id="ARBA00023136"/>
    </source>
</evidence>
<dbReference type="InterPro" id="IPR017452">
    <property type="entry name" value="GPCR_Rhodpsn_7TM"/>
</dbReference>
<name>A0A6J2BU47_ZALCA</name>
<keyword evidence="9" id="KW-0807">Transducer</keyword>
<dbReference type="AlphaFoldDB" id="A0A6J2BU47"/>
<gene>
    <name evidence="14" type="primary">MTNR1B</name>
</gene>
<evidence type="ECO:0000256" key="5">
    <source>
        <dbReference type="ARBA" id="ARBA00023040"/>
    </source>
</evidence>
<keyword evidence="4 11" id="KW-1133">Transmembrane helix</keyword>
<feature type="transmembrane region" description="Helical" evidence="11">
    <location>
        <begin position="248"/>
        <end position="276"/>
    </location>
</feature>
<evidence type="ECO:0000256" key="2">
    <source>
        <dbReference type="ARBA" id="ARBA00022475"/>
    </source>
</evidence>
<keyword evidence="7" id="KW-1015">Disulfide bond</keyword>
<keyword evidence="8 14" id="KW-0675">Receptor</keyword>
<evidence type="ECO:0000256" key="9">
    <source>
        <dbReference type="ARBA" id="ARBA00023224"/>
    </source>
</evidence>
<feature type="transmembrane region" description="Helical" evidence="11">
    <location>
        <begin position="122"/>
        <end position="147"/>
    </location>
</feature>
<dbReference type="FunFam" id="1.20.1070.10:FF:000056">
    <property type="entry name" value="Melatonin receptor type 1A"/>
    <property type="match status" value="1"/>
</dbReference>
<dbReference type="InterPro" id="IPR000276">
    <property type="entry name" value="GPCR_Rhodpsn"/>
</dbReference>
<keyword evidence="2" id="KW-1003">Cell membrane</keyword>
<evidence type="ECO:0000256" key="8">
    <source>
        <dbReference type="ARBA" id="ARBA00023170"/>
    </source>
</evidence>
<dbReference type="GO" id="GO:0008502">
    <property type="term" value="F:melatonin receptor activity"/>
    <property type="evidence" value="ECO:0007669"/>
    <property type="project" value="InterPro"/>
</dbReference>
<accession>A0A6J2BU47</accession>
<keyword evidence="3 11" id="KW-0812">Transmembrane</keyword>
<dbReference type="PANTHER" id="PTHR24228:SF54">
    <property type="entry name" value="MELATONIN RECEPTOR TYPE 1B"/>
    <property type="match status" value="1"/>
</dbReference>
<dbReference type="PRINTS" id="PR00237">
    <property type="entry name" value="GPCRRHODOPSN"/>
</dbReference>
<dbReference type="Pfam" id="PF00001">
    <property type="entry name" value="7tm_1"/>
    <property type="match status" value="1"/>
</dbReference>
<feature type="transmembrane region" description="Helical" evidence="11">
    <location>
        <begin position="288"/>
        <end position="311"/>
    </location>
</feature>
<evidence type="ECO:0000313" key="14">
    <source>
        <dbReference type="RefSeq" id="XP_027433727.2"/>
    </source>
</evidence>
<feature type="domain" description="G-protein coupled receptors family 1 profile" evidence="12">
    <location>
        <begin position="57"/>
        <end position="308"/>
    </location>
</feature>
<dbReference type="GeneID" id="113913700"/>
<evidence type="ECO:0000256" key="10">
    <source>
        <dbReference type="SAM" id="MobiDB-lite"/>
    </source>
</evidence>
<evidence type="ECO:0000259" key="12">
    <source>
        <dbReference type="PROSITE" id="PS50262"/>
    </source>
</evidence>
<dbReference type="InterPro" id="IPR000025">
    <property type="entry name" value="Melatonin_rcpt"/>
</dbReference>
<organism evidence="13 14">
    <name type="scientific">Zalophus californianus</name>
    <name type="common">California sealion</name>
    <dbReference type="NCBI Taxonomy" id="9704"/>
    <lineage>
        <taxon>Eukaryota</taxon>
        <taxon>Metazoa</taxon>
        <taxon>Chordata</taxon>
        <taxon>Craniata</taxon>
        <taxon>Vertebrata</taxon>
        <taxon>Euteleostomi</taxon>
        <taxon>Mammalia</taxon>
        <taxon>Eutheria</taxon>
        <taxon>Laurasiatheria</taxon>
        <taxon>Carnivora</taxon>
        <taxon>Caniformia</taxon>
        <taxon>Pinnipedia</taxon>
        <taxon>Otariidae</taxon>
        <taxon>Zalophus</taxon>
    </lineage>
</organism>
<sequence>MLENGSFSNCCEAGEPAVRPGWPGAGSARSSGTARPPWVAPALSAVLIVTTAVDVVGNLLVILSVLRNRKLRNAGNLFLVSLASADLAAALYPYPLILAAIFHDGWALAEAHCKASAFVMGLSVIGSVFNITAIAINCCCYVCHSMVYHQICQPWHMPFYICLVSLLTVGALVPNFFMGSLEYDPRVYSCTFIQVASTRYTMAVVVIHFFLPITVVSFCYLRIWALVLQACRRARSDTKLRPKPSDIWSFLTTFVVFVIFAICWAPPNGIGLAVAIDPEEIPPQVPEGLFVASYFLAYFNSCLNALVYGLLNQNFRREYKKIVSALWNPRYCVQNASKGSQAPPVGNAQHPVHPQFVELHRVDKKLVSTMGSGCSGEAYSSPPPPPHYHYNSNILGQGTEPSSGKTEEPDGPNDSPVHFSLEFPVSVYFSASSTAPAHSSSLLQPLGALAITSGLQWPVPVSTLALLDHLACLRPPGGKLGKETGMWLAAEIRGLAKSLEYRGWASDPNVEQWQIARAKENLASIHQPESGEKTVEKKNGPVLVPFQVTESAVDPGPLAGPPKLYNQNVLV</sequence>
<feature type="region of interest" description="Disordered" evidence="10">
    <location>
        <begin position="373"/>
        <end position="416"/>
    </location>
</feature>
<dbReference type="SUPFAM" id="SSF81321">
    <property type="entry name" value="Family A G protein-coupled receptor-like"/>
    <property type="match status" value="1"/>
</dbReference>
<feature type="transmembrane region" description="Helical" evidence="11">
    <location>
        <begin position="159"/>
        <end position="180"/>
    </location>
</feature>
<dbReference type="PRINTS" id="PR00857">
    <property type="entry name" value="MELATONINR"/>
</dbReference>
<evidence type="ECO:0000313" key="13">
    <source>
        <dbReference type="Proteomes" id="UP000515165"/>
    </source>
</evidence>
<dbReference type="KEGG" id="zca:113913700"/>
<dbReference type="PANTHER" id="PTHR24228">
    <property type="entry name" value="B2 BRADYKININ RECEPTOR/ANGIOTENSIN II RECEPTOR"/>
    <property type="match status" value="1"/>
</dbReference>
<dbReference type="RefSeq" id="XP_027433727.2">
    <property type="nucleotide sequence ID" value="XM_027577926.2"/>
</dbReference>
<dbReference type="GO" id="GO:0005886">
    <property type="term" value="C:plasma membrane"/>
    <property type="evidence" value="ECO:0007669"/>
    <property type="project" value="UniProtKB-SubCell"/>
</dbReference>
<protein>
    <submittedName>
        <fullName evidence="14">Melatonin receptor type 1B</fullName>
    </submittedName>
</protein>
<dbReference type="PROSITE" id="PS50262">
    <property type="entry name" value="G_PROTEIN_RECEP_F1_2"/>
    <property type="match status" value="1"/>
</dbReference>
<evidence type="ECO:0000256" key="11">
    <source>
        <dbReference type="SAM" id="Phobius"/>
    </source>
</evidence>
<evidence type="ECO:0000256" key="4">
    <source>
        <dbReference type="ARBA" id="ARBA00022989"/>
    </source>
</evidence>
<dbReference type="OrthoDB" id="10044919at2759"/>
<dbReference type="Proteomes" id="UP000515165">
    <property type="component" value="Chromosome 11"/>
</dbReference>
<reference evidence="14" key="1">
    <citation type="submission" date="2025-08" db="UniProtKB">
        <authorList>
            <consortium name="RefSeq"/>
        </authorList>
    </citation>
    <scope>IDENTIFICATION</scope>
    <source>
        <tissue evidence="14">Blood</tissue>
    </source>
</reference>
<feature type="transmembrane region" description="Helical" evidence="11">
    <location>
        <begin position="77"/>
        <end position="102"/>
    </location>
</feature>
<dbReference type="Gene3D" id="1.20.1070.10">
    <property type="entry name" value="Rhodopsin 7-helix transmembrane proteins"/>
    <property type="match status" value="1"/>
</dbReference>
<keyword evidence="13" id="KW-1185">Reference proteome</keyword>
<proteinExistence type="predicted"/>
<comment type="subcellular location">
    <subcellularLocation>
        <location evidence="1">Cell membrane</location>
        <topology evidence="1">Multi-pass membrane protein</topology>
    </subcellularLocation>
</comment>
<feature type="transmembrane region" description="Helical" evidence="11">
    <location>
        <begin position="38"/>
        <end position="65"/>
    </location>
</feature>
<dbReference type="CTD" id="4544"/>
<feature type="compositionally biased region" description="Polar residues" evidence="10">
    <location>
        <begin position="394"/>
        <end position="404"/>
    </location>
</feature>
<feature type="transmembrane region" description="Helical" evidence="11">
    <location>
        <begin position="200"/>
        <end position="227"/>
    </location>
</feature>
<evidence type="ECO:0000256" key="7">
    <source>
        <dbReference type="ARBA" id="ARBA00023157"/>
    </source>
</evidence>